<proteinExistence type="predicted"/>
<evidence type="ECO:0008006" key="8">
    <source>
        <dbReference type="Google" id="ProtNLM"/>
    </source>
</evidence>
<feature type="transmembrane region" description="Helical" evidence="5">
    <location>
        <begin position="12"/>
        <end position="44"/>
    </location>
</feature>
<organism evidence="6 7">
    <name type="scientific">Mogibacterium diversum</name>
    <dbReference type="NCBI Taxonomy" id="114527"/>
    <lineage>
        <taxon>Bacteria</taxon>
        <taxon>Bacillati</taxon>
        <taxon>Bacillota</taxon>
        <taxon>Clostridia</taxon>
        <taxon>Peptostreptococcales</taxon>
        <taxon>Anaerovoracaceae</taxon>
        <taxon>Mogibacterium</taxon>
    </lineage>
</organism>
<protein>
    <recommendedName>
        <fullName evidence="8">DUF4834 domain-containing protein</fullName>
    </recommendedName>
</protein>
<dbReference type="EMBL" id="CP027228">
    <property type="protein sequence ID" value="AVM47589.1"/>
    <property type="molecule type" value="Genomic_DNA"/>
</dbReference>
<dbReference type="OrthoDB" id="9844919at2"/>
<dbReference type="KEGG" id="mdv:C5Q96_01375"/>
<dbReference type="InterPro" id="IPR036640">
    <property type="entry name" value="ABC1_TM_sf"/>
</dbReference>
<dbReference type="Proteomes" id="UP000237883">
    <property type="component" value="Chromosome"/>
</dbReference>
<evidence type="ECO:0000256" key="2">
    <source>
        <dbReference type="ARBA" id="ARBA00022692"/>
    </source>
</evidence>
<dbReference type="RefSeq" id="WP_106056513.1">
    <property type="nucleotide sequence ID" value="NZ_CP027228.1"/>
</dbReference>
<keyword evidence="2 5" id="KW-0812">Transmembrane</keyword>
<evidence type="ECO:0000313" key="6">
    <source>
        <dbReference type="EMBL" id="AVM47589.1"/>
    </source>
</evidence>
<accession>A0A2S0L2V2</accession>
<dbReference type="GO" id="GO:0005524">
    <property type="term" value="F:ATP binding"/>
    <property type="evidence" value="ECO:0007669"/>
    <property type="project" value="InterPro"/>
</dbReference>
<reference evidence="7" key="1">
    <citation type="submission" date="2018-02" db="EMBL/GenBank/DDBJ databases">
        <authorList>
            <person name="Holder M.E."/>
            <person name="Ajami N.J."/>
            <person name="Petrosino J.F."/>
        </authorList>
    </citation>
    <scope>NUCLEOTIDE SEQUENCE [LARGE SCALE GENOMIC DNA]</scope>
    <source>
        <strain evidence="7">CCUG 47132</strain>
    </source>
</reference>
<name>A0A2S0L2V2_9FIRM</name>
<keyword evidence="3 5" id="KW-1133">Transmembrane helix</keyword>
<dbReference type="GO" id="GO:0005886">
    <property type="term" value="C:plasma membrane"/>
    <property type="evidence" value="ECO:0007669"/>
    <property type="project" value="UniProtKB-SubCell"/>
</dbReference>
<evidence type="ECO:0000313" key="7">
    <source>
        <dbReference type="Proteomes" id="UP000237883"/>
    </source>
</evidence>
<evidence type="ECO:0000256" key="3">
    <source>
        <dbReference type="ARBA" id="ARBA00022989"/>
    </source>
</evidence>
<evidence type="ECO:0000256" key="5">
    <source>
        <dbReference type="SAM" id="Phobius"/>
    </source>
</evidence>
<dbReference type="AlphaFoldDB" id="A0A2S0L2V2"/>
<dbReference type="GeneID" id="78390901"/>
<keyword evidence="7" id="KW-1185">Reference proteome</keyword>
<gene>
    <name evidence="6" type="ORF">C5Q96_01375</name>
</gene>
<sequence length="100" mass="11494">MYYRDDGGLGCLIGIFIMLILLSAVMAIILSPVFWIVVGILVLFQAISKRFGRRRSDESKQYYYSETRSYHRDDSASKELEDEFTKDAVDVDVEVISDDK</sequence>
<comment type="subcellular location">
    <subcellularLocation>
        <location evidence="1">Cell membrane</location>
        <topology evidence="1">Multi-pass membrane protein</topology>
    </subcellularLocation>
</comment>
<evidence type="ECO:0000256" key="4">
    <source>
        <dbReference type="ARBA" id="ARBA00023136"/>
    </source>
</evidence>
<evidence type="ECO:0000256" key="1">
    <source>
        <dbReference type="ARBA" id="ARBA00004651"/>
    </source>
</evidence>
<dbReference type="SUPFAM" id="SSF90123">
    <property type="entry name" value="ABC transporter transmembrane region"/>
    <property type="match status" value="1"/>
</dbReference>
<keyword evidence="4 5" id="KW-0472">Membrane</keyword>